<accession>A0A9Q4FYA8</accession>
<dbReference type="InterPro" id="IPR035911">
    <property type="entry name" value="MurE/MurF_N"/>
</dbReference>
<evidence type="ECO:0008006" key="6">
    <source>
        <dbReference type="Google" id="ProtNLM"/>
    </source>
</evidence>
<dbReference type="InterPro" id="IPR036565">
    <property type="entry name" value="Mur-like_cat_sf"/>
</dbReference>
<evidence type="ECO:0000256" key="2">
    <source>
        <dbReference type="ARBA" id="ARBA00022741"/>
    </source>
</evidence>
<keyword evidence="2" id="KW-0547">Nucleotide-binding</keyword>
<dbReference type="AlphaFoldDB" id="A0A9Q4FYA8"/>
<dbReference type="GO" id="GO:0005524">
    <property type="term" value="F:ATP binding"/>
    <property type="evidence" value="ECO:0007669"/>
    <property type="project" value="UniProtKB-KW"/>
</dbReference>
<dbReference type="InterPro" id="IPR036615">
    <property type="entry name" value="Mur_ligase_C_dom_sf"/>
</dbReference>
<proteinExistence type="predicted"/>
<dbReference type="PANTHER" id="PTHR43024:SF1">
    <property type="entry name" value="UDP-N-ACETYLMURAMOYL-TRIPEPTIDE--D-ALANYL-D-ALANINE LIGASE"/>
    <property type="match status" value="1"/>
</dbReference>
<keyword evidence="3" id="KW-0067">ATP-binding</keyword>
<evidence type="ECO:0000313" key="4">
    <source>
        <dbReference type="EMBL" id="MCR6095942.1"/>
    </source>
</evidence>
<dbReference type="GO" id="GO:0016881">
    <property type="term" value="F:acid-amino acid ligase activity"/>
    <property type="evidence" value="ECO:0007669"/>
    <property type="project" value="InterPro"/>
</dbReference>
<sequence length="451" mass="50609">MVGHLDYQLIKYVCSEIHGTFPITFTAKGISFEAKTIEPGDIYVPIEEPGFDGHQLIEAAVEAGACATFWKKSISLPPSLSDELTVFVVEDPMEAVRQLAEIYLVEVDPVRIAVVGDETRITVKKILVKLLTDAYNVHGVDRLAADEKSMLETILTMPLETDALICEVDARGSNKVRTLGNLLTPSISLIAVDKEEEEALLQHAVLIEDTMKASGSIIVDGDHAYFRSREWKTDVFFYGENPENMFNIDEKKCDEDMCTFSIKGIRLTFQLPSIFSKHMTLITSTIATCVHLGIDAEHIKRSLSRLNLRDLEFIEMGTVCGTMIVCEALEERQFNTEYGVKLLKQLGSFKRRVLIIDDGFQGEKSEKALHETVASSISSPITDVLTIGDKAFWVAEALKRVDNDKLNYKHYVSHSEAIIPLKEIIENISLVLYRGANRDLIKQLIKELNRH</sequence>
<name>A0A9Q4FYA8_SALAG</name>
<dbReference type="Gene3D" id="3.40.1390.10">
    <property type="entry name" value="MurE/MurF, N-terminal domain"/>
    <property type="match status" value="1"/>
</dbReference>
<evidence type="ECO:0000256" key="3">
    <source>
        <dbReference type="ARBA" id="ARBA00022840"/>
    </source>
</evidence>
<evidence type="ECO:0000256" key="1">
    <source>
        <dbReference type="ARBA" id="ARBA00022598"/>
    </source>
</evidence>
<dbReference type="Gene3D" id="3.40.1190.10">
    <property type="entry name" value="Mur-like, catalytic domain"/>
    <property type="match status" value="1"/>
</dbReference>
<comment type="caution">
    <text evidence="4">The sequence shown here is derived from an EMBL/GenBank/DDBJ whole genome shotgun (WGS) entry which is preliminary data.</text>
</comment>
<dbReference type="Gene3D" id="3.90.190.20">
    <property type="entry name" value="Mur ligase, C-terminal domain"/>
    <property type="match status" value="1"/>
</dbReference>
<dbReference type="SUPFAM" id="SSF63418">
    <property type="entry name" value="MurE/MurF N-terminal domain"/>
    <property type="match status" value="1"/>
</dbReference>
<evidence type="ECO:0000313" key="5">
    <source>
        <dbReference type="Proteomes" id="UP001057753"/>
    </source>
</evidence>
<reference evidence="4" key="1">
    <citation type="submission" date="2020-06" db="EMBL/GenBank/DDBJ databases">
        <title>Insight into the genomes of haloalkaliphilic bacilli from Kenyan soda lakes.</title>
        <authorList>
            <person name="Mwirichia R."/>
            <person name="Villamizar G.C."/>
            <person name="Poehlein A."/>
            <person name="Mugweru J."/>
            <person name="Kipnyargis A."/>
            <person name="Kiplimo D."/>
            <person name="Orwa P."/>
            <person name="Daniel R."/>
        </authorList>
    </citation>
    <scope>NUCLEOTIDE SEQUENCE</scope>
    <source>
        <strain evidence="4">B1096_S55</strain>
    </source>
</reference>
<gene>
    <name evidence="4" type="ORF">HXA33_05235</name>
</gene>
<organism evidence="4 5">
    <name type="scientific">Salipaludibacillus agaradhaerens</name>
    <name type="common">Bacillus agaradhaerens</name>
    <dbReference type="NCBI Taxonomy" id="76935"/>
    <lineage>
        <taxon>Bacteria</taxon>
        <taxon>Bacillati</taxon>
        <taxon>Bacillota</taxon>
        <taxon>Bacilli</taxon>
        <taxon>Bacillales</taxon>
        <taxon>Bacillaceae</taxon>
    </lineage>
</organism>
<keyword evidence="1" id="KW-0436">Ligase</keyword>
<protein>
    <recommendedName>
        <fullName evidence="6">UDP-N-acetylmuramoyl-tripeptide--D-alanyl-D-alanine ligase</fullName>
    </recommendedName>
</protein>
<dbReference type="Proteomes" id="UP001057753">
    <property type="component" value="Unassembled WGS sequence"/>
</dbReference>
<dbReference type="InterPro" id="IPR051046">
    <property type="entry name" value="MurCDEF_CellWall_CoF430Synth"/>
</dbReference>
<dbReference type="SUPFAM" id="SSF53623">
    <property type="entry name" value="MurD-like peptide ligases, catalytic domain"/>
    <property type="match status" value="1"/>
</dbReference>
<dbReference type="PANTHER" id="PTHR43024">
    <property type="entry name" value="UDP-N-ACETYLMURAMOYL-TRIPEPTIDE--D-ALANYL-D-ALANINE LIGASE"/>
    <property type="match status" value="1"/>
</dbReference>
<keyword evidence="5" id="KW-1185">Reference proteome</keyword>
<dbReference type="EMBL" id="JABXYM010000001">
    <property type="protein sequence ID" value="MCR6095942.1"/>
    <property type="molecule type" value="Genomic_DNA"/>
</dbReference>
<dbReference type="RefSeq" id="WP_257820683.1">
    <property type="nucleotide sequence ID" value="NZ_JABXYM010000001.1"/>
</dbReference>